<evidence type="ECO:0000256" key="3">
    <source>
        <dbReference type="ARBA" id="ARBA00023012"/>
    </source>
</evidence>
<gene>
    <name evidence="12" type="ordered locus">Acid_6284</name>
</gene>
<accession>Q01T10</accession>
<dbReference type="AlphaFoldDB" id="Q01T10"/>
<feature type="modified residue" description="4-aspartylphosphate" evidence="8">
    <location>
        <position position="57"/>
    </location>
</feature>
<dbReference type="Gene3D" id="3.40.50.2300">
    <property type="match status" value="1"/>
</dbReference>
<dbReference type="PANTHER" id="PTHR48111">
    <property type="entry name" value="REGULATOR OF RPOS"/>
    <property type="match status" value="1"/>
</dbReference>
<evidence type="ECO:0000256" key="4">
    <source>
        <dbReference type="ARBA" id="ARBA00023015"/>
    </source>
</evidence>
<evidence type="ECO:0000256" key="7">
    <source>
        <dbReference type="ARBA" id="ARBA00024735"/>
    </source>
</evidence>
<dbReference type="InterPro" id="IPR016032">
    <property type="entry name" value="Sig_transdc_resp-reg_C-effctor"/>
</dbReference>
<proteinExistence type="predicted"/>
<dbReference type="STRING" id="234267.Acid_6284"/>
<dbReference type="EMBL" id="CP000473">
    <property type="protein sequence ID" value="ABJ87210.1"/>
    <property type="molecule type" value="Genomic_DNA"/>
</dbReference>
<dbReference type="SMART" id="SM00862">
    <property type="entry name" value="Trans_reg_C"/>
    <property type="match status" value="1"/>
</dbReference>
<dbReference type="HOGENOM" id="CLU_000445_30_4_0"/>
<dbReference type="PROSITE" id="PS50110">
    <property type="entry name" value="RESPONSE_REGULATORY"/>
    <property type="match status" value="1"/>
</dbReference>
<keyword evidence="6" id="KW-0804">Transcription</keyword>
<dbReference type="Pfam" id="PF00486">
    <property type="entry name" value="Trans_reg_C"/>
    <property type="match status" value="1"/>
</dbReference>
<dbReference type="GO" id="GO:0005829">
    <property type="term" value="C:cytosol"/>
    <property type="evidence" value="ECO:0007669"/>
    <property type="project" value="TreeGrafter"/>
</dbReference>
<sequence>MWLIVMKKILLIEDDADLFSLLKYNLEKEGFSLSGQHTGKGAIELCRQVRPDLILLDIMLPDSDGLDICKGIRKDPDLAAIPVIFLTARASETDRIVGLELGANDYVVKPFFVRELIARIKLQFRNQATPARLLEAGGVELDRTSCQVRLNGVPLALTATEFRLLEFLMNRPGVVFSREQLLNAVWGQDRAITDRAVDVYVLRLRQKVEKDPASPILIHSVRGFGYTFEPRRSMAAV</sequence>
<dbReference type="Pfam" id="PF00072">
    <property type="entry name" value="Response_reg"/>
    <property type="match status" value="1"/>
</dbReference>
<dbReference type="FunFam" id="3.40.50.2300:FF:000001">
    <property type="entry name" value="DNA-binding response regulator PhoB"/>
    <property type="match status" value="1"/>
</dbReference>
<dbReference type="SMART" id="SM00448">
    <property type="entry name" value="REC"/>
    <property type="match status" value="1"/>
</dbReference>
<evidence type="ECO:0000259" key="11">
    <source>
        <dbReference type="PROSITE" id="PS51755"/>
    </source>
</evidence>
<dbReference type="PANTHER" id="PTHR48111:SF4">
    <property type="entry name" value="DNA-BINDING DUAL TRANSCRIPTIONAL REGULATOR OMPR"/>
    <property type="match status" value="1"/>
</dbReference>
<dbReference type="InterPro" id="IPR039420">
    <property type="entry name" value="WalR-like"/>
</dbReference>
<dbReference type="SUPFAM" id="SSF46894">
    <property type="entry name" value="C-terminal effector domain of the bipartite response regulators"/>
    <property type="match status" value="1"/>
</dbReference>
<dbReference type="PROSITE" id="PS51755">
    <property type="entry name" value="OMPR_PHOB"/>
    <property type="match status" value="1"/>
</dbReference>
<dbReference type="FunCoup" id="Q01T10">
    <property type="interactions" value="406"/>
</dbReference>
<evidence type="ECO:0000256" key="8">
    <source>
        <dbReference type="PROSITE-ProRule" id="PRU00169"/>
    </source>
</evidence>
<evidence type="ECO:0000256" key="6">
    <source>
        <dbReference type="ARBA" id="ARBA00023163"/>
    </source>
</evidence>
<dbReference type="InterPro" id="IPR036388">
    <property type="entry name" value="WH-like_DNA-bd_sf"/>
</dbReference>
<dbReference type="InParanoid" id="Q01T10"/>
<dbReference type="Gene3D" id="1.10.10.10">
    <property type="entry name" value="Winged helix-like DNA-binding domain superfamily/Winged helix DNA-binding domain"/>
    <property type="match status" value="1"/>
</dbReference>
<evidence type="ECO:0000313" key="12">
    <source>
        <dbReference type="EMBL" id="ABJ87210.1"/>
    </source>
</evidence>
<evidence type="ECO:0000259" key="10">
    <source>
        <dbReference type="PROSITE" id="PS50110"/>
    </source>
</evidence>
<organism evidence="12">
    <name type="scientific">Solibacter usitatus (strain Ellin6076)</name>
    <dbReference type="NCBI Taxonomy" id="234267"/>
    <lineage>
        <taxon>Bacteria</taxon>
        <taxon>Pseudomonadati</taxon>
        <taxon>Acidobacteriota</taxon>
        <taxon>Terriglobia</taxon>
        <taxon>Bryobacterales</taxon>
        <taxon>Solibacteraceae</taxon>
        <taxon>Candidatus Solibacter</taxon>
    </lineage>
</organism>
<dbReference type="GO" id="GO:0000976">
    <property type="term" value="F:transcription cis-regulatory region binding"/>
    <property type="evidence" value="ECO:0007669"/>
    <property type="project" value="TreeGrafter"/>
</dbReference>
<dbReference type="InterPro" id="IPR001789">
    <property type="entry name" value="Sig_transdc_resp-reg_receiver"/>
</dbReference>
<dbReference type="InterPro" id="IPR011006">
    <property type="entry name" value="CheY-like_superfamily"/>
</dbReference>
<feature type="domain" description="OmpR/PhoB-type" evidence="11">
    <location>
        <begin position="131"/>
        <end position="230"/>
    </location>
</feature>
<dbReference type="CDD" id="cd00383">
    <property type="entry name" value="trans_reg_C"/>
    <property type="match status" value="1"/>
</dbReference>
<name>Q01T10_SOLUE</name>
<dbReference type="eggNOG" id="COG0745">
    <property type="taxonomic scope" value="Bacteria"/>
</dbReference>
<dbReference type="GO" id="GO:0006355">
    <property type="term" value="P:regulation of DNA-templated transcription"/>
    <property type="evidence" value="ECO:0007669"/>
    <property type="project" value="InterPro"/>
</dbReference>
<feature type="domain" description="Response regulatory" evidence="10">
    <location>
        <begin position="8"/>
        <end position="124"/>
    </location>
</feature>
<keyword evidence="4" id="KW-0805">Transcription regulation</keyword>
<keyword evidence="5 9" id="KW-0238">DNA-binding</keyword>
<dbReference type="Gene3D" id="6.10.250.690">
    <property type="match status" value="1"/>
</dbReference>
<dbReference type="GO" id="GO:0000156">
    <property type="term" value="F:phosphorelay response regulator activity"/>
    <property type="evidence" value="ECO:0007669"/>
    <property type="project" value="TreeGrafter"/>
</dbReference>
<protein>
    <recommendedName>
        <fullName evidence="1">Phosphate regulon transcriptional regulatory protein PhoB</fullName>
    </recommendedName>
</protein>
<feature type="DNA-binding region" description="OmpR/PhoB-type" evidence="9">
    <location>
        <begin position="131"/>
        <end position="230"/>
    </location>
</feature>
<dbReference type="GO" id="GO:0032993">
    <property type="term" value="C:protein-DNA complex"/>
    <property type="evidence" value="ECO:0007669"/>
    <property type="project" value="TreeGrafter"/>
</dbReference>
<dbReference type="KEGG" id="sus:Acid_6284"/>
<reference evidence="12" key="1">
    <citation type="submission" date="2006-10" db="EMBL/GenBank/DDBJ databases">
        <title>Complete sequence of Solibacter usitatus Ellin6076.</title>
        <authorList>
            <consortium name="US DOE Joint Genome Institute"/>
            <person name="Copeland A."/>
            <person name="Lucas S."/>
            <person name="Lapidus A."/>
            <person name="Barry K."/>
            <person name="Detter J.C."/>
            <person name="Glavina del Rio T."/>
            <person name="Hammon N."/>
            <person name="Israni S."/>
            <person name="Dalin E."/>
            <person name="Tice H."/>
            <person name="Pitluck S."/>
            <person name="Thompson L.S."/>
            <person name="Brettin T."/>
            <person name="Bruce D."/>
            <person name="Han C."/>
            <person name="Tapia R."/>
            <person name="Gilna P."/>
            <person name="Schmutz J."/>
            <person name="Larimer F."/>
            <person name="Land M."/>
            <person name="Hauser L."/>
            <person name="Kyrpides N."/>
            <person name="Mikhailova N."/>
            <person name="Janssen P.H."/>
            <person name="Kuske C.R."/>
            <person name="Richardson P."/>
        </authorList>
    </citation>
    <scope>NUCLEOTIDE SEQUENCE</scope>
    <source>
        <strain evidence="12">Ellin6076</strain>
    </source>
</reference>
<evidence type="ECO:0000256" key="2">
    <source>
        <dbReference type="ARBA" id="ARBA00022553"/>
    </source>
</evidence>
<keyword evidence="3" id="KW-0902">Two-component regulatory system</keyword>
<evidence type="ECO:0000256" key="9">
    <source>
        <dbReference type="PROSITE-ProRule" id="PRU01091"/>
    </source>
</evidence>
<keyword evidence="2 8" id="KW-0597">Phosphoprotein</keyword>
<evidence type="ECO:0000256" key="1">
    <source>
        <dbReference type="ARBA" id="ARBA00013332"/>
    </source>
</evidence>
<dbReference type="FunFam" id="1.10.10.10:FF:000018">
    <property type="entry name" value="DNA-binding response regulator ResD"/>
    <property type="match status" value="1"/>
</dbReference>
<dbReference type="InterPro" id="IPR001867">
    <property type="entry name" value="OmpR/PhoB-type_DNA-bd"/>
</dbReference>
<evidence type="ECO:0000256" key="5">
    <source>
        <dbReference type="ARBA" id="ARBA00023125"/>
    </source>
</evidence>
<comment type="function">
    <text evidence="7">This protein is a positive regulator for the phosphate regulon. Transcription of this operon is positively regulated by PhoB and PhoR when phosphate is limited.</text>
</comment>
<dbReference type="SUPFAM" id="SSF52172">
    <property type="entry name" value="CheY-like"/>
    <property type="match status" value="1"/>
</dbReference>